<feature type="region of interest" description="Disordered" evidence="1">
    <location>
        <begin position="935"/>
        <end position="1032"/>
    </location>
</feature>
<gene>
    <name evidence="2" type="ORF">Agabi119p4_5536</name>
</gene>
<dbReference type="InterPro" id="IPR032801">
    <property type="entry name" value="PXL2A/B/C"/>
</dbReference>
<feature type="region of interest" description="Disordered" evidence="1">
    <location>
        <begin position="186"/>
        <end position="223"/>
    </location>
</feature>
<dbReference type="EMBL" id="JABXXO010000007">
    <property type="protein sequence ID" value="KAF7773369.1"/>
    <property type="molecule type" value="Genomic_DNA"/>
</dbReference>
<feature type="compositionally biased region" description="Low complexity" evidence="1">
    <location>
        <begin position="869"/>
        <end position="883"/>
    </location>
</feature>
<organism evidence="2 3">
    <name type="scientific">Agaricus bisporus var. burnettii</name>
    <dbReference type="NCBI Taxonomy" id="192524"/>
    <lineage>
        <taxon>Eukaryota</taxon>
        <taxon>Fungi</taxon>
        <taxon>Dikarya</taxon>
        <taxon>Basidiomycota</taxon>
        <taxon>Agaricomycotina</taxon>
        <taxon>Agaricomycetes</taxon>
        <taxon>Agaricomycetidae</taxon>
        <taxon>Agaricales</taxon>
        <taxon>Agaricineae</taxon>
        <taxon>Agaricaceae</taxon>
        <taxon>Agaricus</taxon>
    </lineage>
</organism>
<accession>A0A8H7KGM6</accession>
<feature type="region of interest" description="Disordered" evidence="1">
    <location>
        <begin position="390"/>
        <end position="423"/>
    </location>
</feature>
<protein>
    <submittedName>
        <fullName evidence="2">Uncharacterized protein</fullName>
    </submittedName>
</protein>
<dbReference type="Proteomes" id="UP000629468">
    <property type="component" value="Unassembled WGS sequence"/>
</dbReference>
<feature type="region of interest" description="Disordered" evidence="1">
    <location>
        <begin position="670"/>
        <end position="693"/>
    </location>
</feature>
<sequence>MPSTVACDDQASPPRVKRKPAPPAATVIHQTPSSSSRRNSRPQQHLLPSVAKSGLAERYPDPDPTDPFAPLWVLRKRTCSVSSKGGPLALDHNKQRTDEFGTRLGRTDRRHSTSYLLQSFTTTSSVDGHESIARLGYTSDHGHGGGSIGPRTSSCTNGATGASVSRHQAFRPTRLSQVTALAIPSAPKASKVASPNTSISLTHVPPVSQRPQPSRVDVEGSRIESDATRFGPLEAVELTPRASVQAQFRSQQLHEDEIEEQETSRPSSANKITRFLRTRRTSQSGSRSQTVRASVTDINRIRKASISPPVTSSVVWAGHGQDFVPIQDHPLHRAAIPIVAATLDVASTVLLPSQAEAPNAADMKQCPAAAEAVTPIQSSVNQISTPEVAAGIPHSTTPVPPSAPPTLAHHHSQTSHAHTDESHSTFSFVHVPSTFSSSSLAHFTQENIVYEAPVLARRPSTAPLQNTTGPGVSATIASSATMRLKRRSSLKIPLTHTISPLSPLNSMSTAKPLSPILSDSESTIGEWDIPTFHALSMAASLPVIAESGIRTNFGSLFLQRRAVVVFIRHFWCPLCQDYMTSVTSLNRSELLFGSVEKDLLNEKTWGTVNDNDKEGKVGGPSKLIVIGNGSYTMIGKYKQIFGAGAAGLEVYTDPSLAVYNALGMGKDPASLSDHTRPFNHREGKLRKGRGSPPQARLDFETLSGDIGRKDVSDGTRGSTSKDCSSGGYVKHGLMGGIAMVFVRALKVGMPVWEKGGDLHQLGGEFVFGPGLTCAYAHRMQHTKGHAPFEDALRAAGIIIPPPSVRPLLQAKTREARTRVLEKKGDPRSSKSQNPSIGGNRSTAPKLRARGQTIGVMPISAPIADIPASIPASLSTPTLSSEPSQARMRTSRERRKSLRDRKKSVHLLTDEVPMGISGPGFRPNGKQTLTDYERESNLSVPIHTPTPLSEPDWTENRHRSLQTIKERKNARRGLGSTEERQVISGSISISKSRSHSRPLSPTGPISSSCPVSQANQIRQYREQSKSRLDYESGMGPDGVGVASDWKPIKGRGGKGSVDVEHVVQSDTGGISVQMKGRRGDDVAREMKVNLSRDRLVQREWEEYKEREVDHILTGYASEEDVKTVSDKTLVHQ</sequence>
<feature type="region of interest" description="Disordered" evidence="1">
    <location>
        <begin position="869"/>
        <end position="901"/>
    </location>
</feature>
<feature type="region of interest" description="Disordered" evidence="1">
    <location>
        <begin position="816"/>
        <end position="848"/>
    </location>
</feature>
<evidence type="ECO:0000313" key="2">
    <source>
        <dbReference type="EMBL" id="KAF7773369.1"/>
    </source>
</evidence>
<feature type="region of interest" description="Disordered" evidence="1">
    <location>
        <begin position="249"/>
        <end position="293"/>
    </location>
</feature>
<dbReference type="PANTHER" id="PTHR28630:SF3">
    <property type="entry name" value="PEROXIREDOXIN-LIKE 2C"/>
    <property type="match status" value="1"/>
</dbReference>
<dbReference type="AlphaFoldDB" id="A0A8H7KGM6"/>
<feature type="compositionally biased region" description="Polar residues" evidence="1">
    <location>
        <begin position="996"/>
        <end position="1017"/>
    </location>
</feature>
<proteinExistence type="predicted"/>
<comment type="caution">
    <text evidence="2">The sequence shown here is derived from an EMBL/GenBank/DDBJ whole genome shotgun (WGS) entry which is preliminary data.</text>
</comment>
<feature type="compositionally biased region" description="Basic and acidic residues" evidence="1">
    <location>
        <begin position="673"/>
        <end position="682"/>
    </location>
</feature>
<evidence type="ECO:0000313" key="3">
    <source>
        <dbReference type="Proteomes" id="UP000629468"/>
    </source>
</evidence>
<evidence type="ECO:0000256" key="1">
    <source>
        <dbReference type="SAM" id="MobiDB-lite"/>
    </source>
</evidence>
<feature type="compositionally biased region" description="Polar residues" evidence="1">
    <location>
        <begin position="829"/>
        <end position="842"/>
    </location>
</feature>
<dbReference type="PANTHER" id="PTHR28630">
    <property type="match status" value="1"/>
</dbReference>
<feature type="region of interest" description="Disordered" evidence="1">
    <location>
        <begin position="1"/>
        <end position="69"/>
    </location>
</feature>
<name>A0A8H7KGM6_AGABI</name>
<feature type="compositionally biased region" description="Basic residues" evidence="1">
    <location>
        <begin position="891"/>
        <end position="901"/>
    </location>
</feature>
<feature type="compositionally biased region" description="Low complexity" evidence="1">
    <location>
        <begin position="281"/>
        <end position="290"/>
    </location>
</feature>
<reference evidence="2 3" key="1">
    <citation type="journal article" name="Sci. Rep.">
        <title>Telomere-to-telomere assembled and centromere annotated genomes of the two main subspecies of the button mushroom Agaricus bisporus reveal especially polymorphic chromosome ends.</title>
        <authorList>
            <person name="Sonnenberg A.S.M."/>
            <person name="Sedaghat-Telgerd N."/>
            <person name="Lavrijssen B."/>
            <person name="Ohm R.A."/>
            <person name="Hendrickx P.M."/>
            <person name="Scholtmeijer K."/>
            <person name="Baars J.J.P."/>
            <person name="van Peer A."/>
        </authorList>
    </citation>
    <scope>NUCLEOTIDE SEQUENCE [LARGE SCALE GENOMIC DNA]</scope>
    <source>
        <strain evidence="2 3">H119_p4</strain>
    </source>
</reference>
<dbReference type="Pfam" id="PF13911">
    <property type="entry name" value="AhpC-TSA_2"/>
    <property type="match status" value="1"/>
</dbReference>
<feature type="compositionally biased region" description="Basic and acidic residues" evidence="1">
    <location>
        <begin position="816"/>
        <end position="828"/>
    </location>
</feature>
<feature type="compositionally biased region" description="Basic and acidic residues" evidence="1">
    <location>
        <begin position="1018"/>
        <end position="1029"/>
    </location>
</feature>